<comment type="caution">
    <text evidence="11">The sequence shown here is derived from an EMBL/GenBank/DDBJ whole genome shotgun (WGS) entry which is preliminary data.</text>
</comment>
<gene>
    <name evidence="10" type="ORF">GCM10017781_43450</name>
    <name evidence="11" type="ORF">HNQ07_004425</name>
</gene>
<keyword evidence="6" id="KW-0007">Acetylation</keyword>
<evidence type="ECO:0000313" key="13">
    <source>
        <dbReference type="Proteomes" id="UP000619376"/>
    </source>
</evidence>
<reference evidence="10" key="4">
    <citation type="submission" date="2024-05" db="EMBL/GenBank/DDBJ databases">
        <authorList>
            <person name="Sun Q."/>
            <person name="Zhou Y."/>
        </authorList>
    </citation>
    <scope>NUCLEOTIDE SEQUENCE</scope>
    <source>
        <strain evidence="10">CGMCC 1.18437</strain>
    </source>
</reference>
<evidence type="ECO:0000313" key="11">
    <source>
        <dbReference type="EMBL" id="MBB5378918.1"/>
    </source>
</evidence>
<evidence type="ECO:0000313" key="10">
    <source>
        <dbReference type="EMBL" id="GHF62744.1"/>
    </source>
</evidence>
<dbReference type="EC" id="6.2.1.1" evidence="2"/>
<dbReference type="InterPro" id="IPR025110">
    <property type="entry name" value="AMP-bd_C"/>
</dbReference>
<reference evidence="10" key="1">
    <citation type="journal article" date="2014" name="Int. J. Syst. Evol. Microbiol.">
        <title>Complete genome of a new Firmicutes species belonging to the dominant human colonic microbiota ('Ruminococcus bicirculans') reveals two chromosomes and a selective capacity to utilize plant glucans.</title>
        <authorList>
            <consortium name="NISC Comparative Sequencing Program"/>
            <person name="Wegmann U."/>
            <person name="Louis P."/>
            <person name="Goesmann A."/>
            <person name="Henrissat B."/>
            <person name="Duncan S.H."/>
            <person name="Flint H.J."/>
        </authorList>
    </citation>
    <scope>NUCLEOTIDE SEQUENCE</scope>
    <source>
        <strain evidence="10">CGMCC 1.18437</strain>
    </source>
</reference>
<keyword evidence="13" id="KW-1185">Reference proteome</keyword>
<evidence type="ECO:0000259" key="7">
    <source>
        <dbReference type="Pfam" id="PF00501"/>
    </source>
</evidence>
<evidence type="ECO:0000259" key="8">
    <source>
        <dbReference type="Pfam" id="PF13193"/>
    </source>
</evidence>
<dbReference type="GO" id="GO:0005829">
    <property type="term" value="C:cytosol"/>
    <property type="evidence" value="ECO:0007669"/>
    <property type="project" value="TreeGrafter"/>
</dbReference>
<dbReference type="InterPro" id="IPR020845">
    <property type="entry name" value="AMP-binding_CS"/>
</dbReference>
<dbReference type="EMBL" id="BNAJ01000017">
    <property type="protein sequence ID" value="GHF62744.1"/>
    <property type="molecule type" value="Genomic_DNA"/>
</dbReference>
<dbReference type="Pfam" id="PF16177">
    <property type="entry name" value="ACAS_N"/>
    <property type="match status" value="1"/>
</dbReference>
<proteinExistence type="inferred from homology"/>
<reference evidence="13" key="2">
    <citation type="journal article" date="2019" name="Int. J. Syst. Evol. Microbiol.">
        <title>The Global Catalogue of Microorganisms (GCM) 10K type strain sequencing project: providing services to taxonomists for standard genome sequencing and annotation.</title>
        <authorList>
            <consortium name="The Broad Institute Genomics Platform"/>
            <consortium name="The Broad Institute Genome Sequencing Center for Infectious Disease"/>
            <person name="Wu L."/>
            <person name="Ma J."/>
        </authorList>
    </citation>
    <scope>NUCLEOTIDE SEQUENCE [LARGE SCALE GENOMIC DNA]</scope>
    <source>
        <strain evidence="13">CGMCC 1.18437</strain>
    </source>
</reference>
<dbReference type="AlphaFoldDB" id="A0A7W8NTB0"/>
<dbReference type="InterPro" id="IPR032387">
    <property type="entry name" value="ACAS_N"/>
</dbReference>
<name>A0A7W8NTB0_9DEIO</name>
<dbReference type="GO" id="GO:0006085">
    <property type="term" value="P:acetyl-CoA biosynthetic process"/>
    <property type="evidence" value="ECO:0007669"/>
    <property type="project" value="TreeGrafter"/>
</dbReference>
<evidence type="ECO:0000313" key="12">
    <source>
        <dbReference type="Proteomes" id="UP000539473"/>
    </source>
</evidence>
<organism evidence="11 12">
    <name type="scientific">Deinococcus metalli</name>
    <dbReference type="NCBI Taxonomy" id="1141878"/>
    <lineage>
        <taxon>Bacteria</taxon>
        <taxon>Thermotogati</taxon>
        <taxon>Deinococcota</taxon>
        <taxon>Deinococci</taxon>
        <taxon>Deinococcales</taxon>
        <taxon>Deinococcaceae</taxon>
        <taxon>Deinococcus</taxon>
    </lineage>
</organism>
<accession>A0A7W8NTB0</accession>
<evidence type="ECO:0000256" key="2">
    <source>
        <dbReference type="ARBA" id="ARBA00013275"/>
    </source>
</evidence>
<dbReference type="Gene3D" id="3.30.300.30">
    <property type="match status" value="1"/>
</dbReference>
<keyword evidence="4" id="KW-0547">Nucleotide-binding</keyword>
<feature type="domain" description="Acetyl-coenzyme A synthetase N-terminal" evidence="9">
    <location>
        <begin position="36"/>
        <end position="80"/>
    </location>
</feature>
<evidence type="ECO:0000256" key="6">
    <source>
        <dbReference type="ARBA" id="ARBA00022990"/>
    </source>
</evidence>
<dbReference type="PANTHER" id="PTHR24095">
    <property type="entry name" value="ACETYL-COENZYME A SYNTHETASE"/>
    <property type="match status" value="1"/>
</dbReference>
<evidence type="ECO:0000256" key="1">
    <source>
        <dbReference type="ARBA" id="ARBA00006432"/>
    </source>
</evidence>
<keyword evidence="3 11" id="KW-0436">Ligase</keyword>
<dbReference type="InterPro" id="IPR000873">
    <property type="entry name" value="AMP-dep_synth/lig_dom"/>
</dbReference>
<dbReference type="PROSITE" id="PS00455">
    <property type="entry name" value="AMP_BINDING"/>
    <property type="match status" value="1"/>
</dbReference>
<evidence type="ECO:0000259" key="9">
    <source>
        <dbReference type="Pfam" id="PF16177"/>
    </source>
</evidence>
<evidence type="ECO:0000256" key="5">
    <source>
        <dbReference type="ARBA" id="ARBA00022840"/>
    </source>
</evidence>
<dbReference type="Proteomes" id="UP000619376">
    <property type="component" value="Unassembled WGS sequence"/>
</dbReference>
<dbReference type="Gene3D" id="3.40.50.12780">
    <property type="entry name" value="N-terminal domain of ligase-like"/>
    <property type="match status" value="1"/>
</dbReference>
<dbReference type="Pfam" id="PF00501">
    <property type="entry name" value="AMP-binding"/>
    <property type="match status" value="1"/>
</dbReference>
<dbReference type="Proteomes" id="UP000539473">
    <property type="component" value="Unassembled WGS sequence"/>
</dbReference>
<dbReference type="EMBL" id="JACHFK010000017">
    <property type="protein sequence ID" value="MBB5378918.1"/>
    <property type="molecule type" value="Genomic_DNA"/>
</dbReference>
<feature type="domain" description="AMP-binding enzyme C-terminal" evidence="8">
    <location>
        <begin position="525"/>
        <end position="603"/>
    </location>
</feature>
<dbReference type="SUPFAM" id="SSF56801">
    <property type="entry name" value="Acetyl-CoA synthetase-like"/>
    <property type="match status" value="1"/>
</dbReference>
<dbReference type="Pfam" id="PF13193">
    <property type="entry name" value="AMP-binding_C"/>
    <property type="match status" value="1"/>
</dbReference>
<evidence type="ECO:0000256" key="3">
    <source>
        <dbReference type="ARBA" id="ARBA00022598"/>
    </source>
</evidence>
<dbReference type="InterPro" id="IPR042099">
    <property type="entry name" value="ANL_N_sf"/>
</dbReference>
<protein>
    <recommendedName>
        <fullName evidence="2">acetate--CoA ligase</fullName>
        <ecNumber evidence="2">6.2.1.1</ecNumber>
    </recommendedName>
</protein>
<dbReference type="PANTHER" id="PTHR24095:SF14">
    <property type="entry name" value="ACETYL-COENZYME A SYNTHETASE 1"/>
    <property type="match status" value="1"/>
</dbReference>
<dbReference type="NCBIfam" id="NF001208">
    <property type="entry name" value="PRK00174.1"/>
    <property type="match status" value="1"/>
</dbReference>
<feature type="domain" description="AMP-dependent synthetase/ligase" evidence="7">
    <location>
        <begin position="82"/>
        <end position="469"/>
    </location>
</feature>
<dbReference type="InterPro" id="IPR045851">
    <property type="entry name" value="AMP-bd_C_sf"/>
</dbReference>
<evidence type="ECO:0000256" key="4">
    <source>
        <dbReference type="ARBA" id="ARBA00022741"/>
    </source>
</evidence>
<dbReference type="RefSeq" id="WP_184115780.1">
    <property type="nucleotide sequence ID" value="NZ_BNAJ01000017.1"/>
</dbReference>
<comment type="similarity">
    <text evidence="1">Belongs to the ATP-dependent AMP-binding enzyme family.</text>
</comment>
<keyword evidence="5" id="KW-0067">ATP-binding</keyword>
<reference evidence="11 12" key="3">
    <citation type="submission" date="2020-08" db="EMBL/GenBank/DDBJ databases">
        <title>Genomic Encyclopedia of Type Strains, Phase IV (KMG-IV): sequencing the most valuable type-strain genomes for metagenomic binning, comparative biology and taxonomic classification.</title>
        <authorList>
            <person name="Goeker M."/>
        </authorList>
    </citation>
    <scope>NUCLEOTIDE SEQUENCE [LARGE SCALE GENOMIC DNA]</scope>
    <source>
        <strain evidence="11 12">DSM 27521</strain>
    </source>
</reference>
<dbReference type="GO" id="GO:0003987">
    <property type="term" value="F:acetate-CoA ligase activity"/>
    <property type="evidence" value="ECO:0007669"/>
    <property type="project" value="UniProtKB-EC"/>
</dbReference>
<sequence>MDERAIFDGHPLVEPTEALRRVAPVTPEVAGQLRAADPRAYWEGVADELTWFMRWESVLEGGFGDFRYFPGGTTNVSVNCVDRHLDAHGDRAALHYEREDGARDTWTYRQLYAEMNRVAAALHGLGVVPGDRVTLYSSNVPEAFAAVQACYRLGLVYSVSFAGFSAAAVRDRLLDSRPRVVFVTDGSVRRGKVVPLKATLDEALEGVDSVERVVVIPRLGLDVPMTPGRDVLYADFTAGMPAEFPPTPLEANAPGFIIYTSGTTSRPKGLVHSGIGFLVGAYANTKWALNIRPDDVYWCTADIGWLVMPIFGAVGGLAQAATLVVYEGAPDYPSPAHFYDVLGRYGVNKLFTAPTLLRMLRRAGDDVIAHTERLELVSLVGEPLDPDTFHWTRDVLGGGHAFVNNTYGQTETGSAWASCMVGVTPTKAGSCGHALPGYVPEVVDEDGAPVPAGTLGYLTLTQPFPCLARTIWGDHERYLDTYFRRFPGRYFTADAAAIDPDSQVWVTSRVDDVINVSGHRIGTMELESALITHPAVSEAAVIGVPDEVRGAVPLAFVILRAGHTPSAELEGNLAAQIEAGVGAYARPQRVVITPTLPRTRSGKIMRRLLRDLVAQGTVTGDLTSLDNPDALEQVQRELGRV</sequence>
<dbReference type="GO" id="GO:0005524">
    <property type="term" value="F:ATP binding"/>
    <property type="evidence" value="ECO:0007669"/>
    <property type="project" value="UniProtKB-KW"/>
</dbReference>